<evidence type="ECO:0000313" key="3">
    <source>
        <dbReference type="Proteomes" id="UP001289374"/>
    </source>
</evidence>
<evidence type="ECO:0000313" key="2">
    <source>
        <dbReference type="EMBL" id="KAK4385701.1"/>
    </source>
</evidence>
<protein>
    <submittedName>
        <fullName evidence="2">Copia protein</fullName>
    </submittedName>
</protein>
<reference evidence="2" key="2">
    <citation type="journal article" date="2024" name="Plant">
        <title>Genomic evolution and insights into agronomic trait innovations of Sesamum species.</title>
        <authorList>
            <person name="Miao H."/>
            <person name="Wang L."/>
            <person name="Qu L."/>
            <person name="Liu H."/>
            <person name="Sun Y."/>
            <person name="Le M."/>
            <person name="Wang Q."/>
            <person name="Wei S."/>
            <person name="Zheng Y."/>
            <person name="Lin W."/>
            <person name="Duan Y."/>
            <person name="Cao H."/>
            <person name="Xiong S."/>
            <person name="Wang X."/>
            <person name="Wei L."/>
            <person name="Li C."/>
            <person name="Ma Q."/>
            <person name="Ju M."/>
            <person name="Zhao R."/>
            <person name="Li G."/>
            <person name="Mu C."/>
            <person name="Tian Q."/>
            <person name="Mei H."/>
            <person name="Zhang T."/>
            <person name="Gao T."/>
            <person name="Zhang H."/>
        </authorList>
    </citation>
    <scope>NUCLEOTIDE SEQUENCE</scope>
    <source>
        <strain evidence="2">K16</strain>
    </source>
</reference>
<evidence type="ECO:0000259" key="1">
    <source>
        <dbReference type="Pfam" id="PF07727"/>
    </source>
</evidence>
<accession>A0AAE2BHP0</accession>
<dbReference type="EMBL" id="JACGWL010000016">
    <property type="protein sequence ID" value="KAK4385701.1"/>
    <property type="molecule type" value="Genomic_DNA"/>
</dbReference>
<dbReference type="AlphaFoldDB" id="A0AAE2BHP0"/>
<dbReference type="Pfam" id="PF07727">
    <property type="entry name" value="RVT_2"/>
    <property type="match status" value="1"/>
</dbReference>
<gene>
    <name evidence="2" type="ORF">Sango_2694100</name>
</gene>
<feature type="domain" description="Reverse transcriptase Ty1/copia-type" evidence="1">
    <location>
        <begin position="11"/>
        <end position="116"/>
    </location>
</feature>
<keyword evidence="3" id="KW-1185">Reference proteome</keyword>
<sequence>MKSKIDSMGSNQVRTLVDPPKGVKRIGCKWVYKRMSEADGEVTTFKAKHMAKRYTQRLGIDSEESYSPVAIAKSIRILHAIAAWYDYKIWQMDVKTTFFNGFVEEEICMDRTRGFHFCWRRA</sequence>
<name>A0AAE2BHP0_9LAMI</name>
<dbReference type="Proteomes" id="UP001289374">
    <property type="component" value="Unassembled WGS sequence"/>
</dbReference>
<proteinExistence type="predicted"/>
<dbReference type="InterPro" id="IPR013103">
    <property type="entry name" value="RVT_2"/>
</dbReference>
<organism evidence="2 3">
    <name type="scientific">Sesamum angolense</name>
    <dbReference type="NCBI Taxonomy" id="2727404"/>
    <lineage>
        <taxon>Eukaryota</taxon>
        <taxon>Viridiplantae</taxon>
        <taxon>Streptophyta</taxon>
        <taxon>Embryophyta</taxon>
        <taxon>Tracheophyta</taxon>
        <taxon>Spermatophyta</taxon>
        <taxon>Magnoliopsida</taxon>
        <taxon>eudicotyledons</taxon>
        <taxon>Gunneridae</taxon>
        <taxon>Pentapetalae</taxon>
        <taxon>asterids</taxon>
        <taxon>lamiids</taxon>
        <taxon>Lamiales</taxon>
        <taxon>Pedaliaceae</taxon>
        <taxon>Sesamum</taxon>
    </lineage>
</organism>
<comment type="caution">
    <text evidence="2">The sequence shown here is derived from an EMBL/GenBank/DDBJ whole genome shotgun (WGS) entry which is preliminary data.</text>
</comment>
<reference evidence="2" key="1">
    <citation type="submission" date="2020-06" db="EMBL/GenBank/DDBJ databases">
        <authorList>
            <person name="Li T."/>
            <person name="Hu X."/>
            <person name="Zhang T."/>
            <person name="Song X."/>
            <person name="Zhang H."/>
            <person name="Dai N."/>
            <person name="Sheng W."/>
            <person name="Hou X."/>
            <person name="Wei L."/>
        </authorList>
    </citation>
    <scope>NUCLEOTIDE SEQUENCE</scope>
    <source>
        <strain evidence="2">K16</strain>
        <tissue evidence="2">Leaf</tissue>
    </source>
</reference>